<organism evidence="2 3">
    <name type="scientific">Streptomyces cuspidosporus</name>
    <dbReference type="NCBI Taxonomy" id="66882"/>
    <lineage>
        <taxon>Bacteria</taxon>
        <taxon>Bacillati</taxon>
        <taxon>Actinomycetota</taxon>
        <taxon>Actinomycetes</taxon>
        <taxon>Kitasatosporales</taxon>
        <taxon>Streptomycetaceae</taxon>
        <taxon>Streptomyces</taxon>
    </lineage>
</organism>
<name>A0ABN3FME4_9ACTN</name>
<evidence type="ECO:0000313" key="3">
    <source>
        <dbReference type="Proteomes" id="UP001500253"/>
    </source>
</evidence>
<dbReference type="CDD" id="cd00093">
    <property type="entry name" value="HTH_XRE"/>
    <property type="match status" value="1"/>
</dbReference>
<comment type="caution">
    <text evidence="2">The sequence shown here is derived from an EMBL/GenBank/DDBJ whole genome shotgun (WGS) entry which is preliminary data.</text>
</comment>
<proteinExistence type="predicted"/>
<dbReference type="Gene3D" id="1.10.260.40">
    <property type="entry name" value="lambda repressor-like DNA-binding domains"/>
    <property type="match status" value="1"/>
</dbReference>
<dbReference type="Pfam" id="PF13560">
    <property type="entry name" value="HTH_31"/>
    <property type="match status" value="1"/>
</dbReference>
<dbReference type="EMBL" id="BAAASD010000005">
    <property type="protein sequence ID" value="GAA2333280.1"/>
    <property type="molecule type" value="Genomic_DNA"/>
</dbReference>
<dbReference type="InterPro" id="IPR001387">
    <property type="entry name" value="Cro/C1-type_HTH"/>
</dbReference>
<protein>
    <submittedName>
        <fullName evidence="2">Helix-turn-helix transcriptional regulator</fullName>
    </submittedName>
</protein>
<evidence type="ECO:0000259" key="1">
    <source>
        <dbReference type="PROSITE" id="PS50943"/>
    </source>
</evidence>
<accession>A0ABN3FME4</accession>
<dbReference type="SUPFAM" id="SSF47413">
    <property type="entry name" value="lambda repressor-like DNA-binding domains"/>
    <property type="match status" value="1"/>
</dbReference>
<dbReference type="Pfam" id="PF19054">
    <property type="entry name" value="DUF5753"/>
    <property type="match status" value="1"/>
</dbReference>
<dbReference type="PROSITE" id="PS50943">
    <property type="entry name" value="HTH_CROC1"/>
    <property type="match status" value="1"/>
</dbReference>
<dbReference type="Proteomes" id="UP001500253">
    <property type="component" value="Unassembled WGS sequence"/>
</dbReference>
<sequence>MGLRSSPTYRQRRLGAELRRMRERSGLSSYEMAGRLGMKQPQLSHIEAGRTTIGVERLRALAAESGVSDATFIEALIEMEQSSGKGWWSGFRKRLRQPYLDLAESEAAAVRLRNYEPMFIPGLLQTREYAAAVHRDGYARLSAEEQETAVEFRMLRQKILTGENAPRFHAIIHEAALRPSMGDQELMRAQLLRLVEASRLPNVTLQVLPFDGPIAFGTGFLMIEPRVADLSMTLVSHVEQTLYLEDPASIARYDEHFARLEAMALAPIDATAAPETRIAKDSLGLIQRILYPLL</sequence>
<gene>
    <name evidence="2" type="ORF">GCM10010246_16030</name>
</gene>
<feature type="domain" description="HTH cro/C1-type" evidence="1">
    <location>
        <begin position="18"/>
        <end position="72"/>
    </location>
</feature>
<dbReference type="InterPro" id="IPR043917">
    <property type="entry name" value="DUF5753"/>
</dbReference>
<keyword evidence="3" id="KW-1185">Reference proteome</keyword>
<dbReference type="SMART" id="SM00530">
    <property type="entry name" value="HTH_XRE"/>
    <property type="match status" value="1"/>
</dbReference>
<reference evidence="2 3" key="1">
    <citation type="journal article" date="2019" name="Int. J. Syst. Evol. Microbiol.">
        <title>The Global Catalogue of Microorganisms (GCM) 10K type strain sequencing project: providing services to taxonomists for standard genome sequencing and annotation.</title>
        <authorList>
            <consortium name="The Broad Institute Genomics Platform"/>
            <consortium name="The Broad Institute Genome Sequencing Center for Infectious Disease"/>
            <person name="Wu L."/>
            <person name="Ma J."/>
        </authorList>
    </citation>
    <scope>NUCLEOTIDE SEQUENCE [LARGE SCALE GENOMIC DNA]</scope>
    <source>
        <strain evidence="2 3">JCM 4316</strain>
    </source>
</reference>
<dbReference type="RefSeq" id="WP_346173765.1">
    <property type="nucleotide sequence ID" value="NZ_BAAASD010000005.1"/>
</dbReference>
<dbReference type="InterPro" id="IPR010982">
    <property type="entry name" value="Lambda_DNA-bd_dom_sf"/>
</dbReference>
<evidence type="ECO:0000313" key="2">
    <source>
        <dbReference type="EMBL" id="GAA2333280.1"/>
    </source>
</evidence>